<evidence type="ECO:0000256" key="7">
    <source>
        <dbReference type="ARBA" id="ARBA00022722"/>
    </source>
</evidence>
<evidence type="ECO:0000313" key="15">
    <source>
        <dbReference type="EMBL" id="MST50251.1"/>
    </source>
</evidence>
<dbReference type="PROSITE" id="PS51975">
    <property type="entry name" value="RNASE_H_2"/>
    <property type="match status" value="1"/>
</dbReference>
<keyword evidence="10 12" id="KW-0378">Hydrolase</keyword>
<dbReference type="GO" id="GO:0032299">
    <property type="term" value="C:ribonuclease H2 complex"/>
    <property type="evidence" value="ECO:0007669"/>
    <property type="project" value="TreeGrafter"/>
</dbReference>
<keyword evidence="7 12" id="KW-0540">Nuclease</keyword>
<evidence type="ECO:0000256" key="13">
    <source>
        <dbReference type="RuleBase" id="RU003515"/>
    </source>
</evidence>
<comment type="subcellular location">
    <subcellularLocation>
        <location evidence="4">Cytoplasm</location>
    </subcellularLocation>
</comment>
<evidence type="ECO:0000256" key="3">
    <source>
        <dbReference type="ARBA" id="ARBA00004065"/>
    </source>
</evidence>
<proteinExistence type="inferred from homology"/>
<evidence type="ECO:0000256" key="9">
    <source>
        <dbReference type="ARBA" id="ARBA00022759"/>
    </source>
</evidence>
<dbReference type="InterPro" id="IPR024567">
    <property type="entry name" value="RNase_HII/HIII_dom"/>
</dbReference>
<dbReference type="PANTHER" id="PTHR10954:SF18">
    <property type="entry name" value="RIBONUCLEASE HII"/>
    <property type="match status" value="1"/>
</dbReference>
<keyword evidence="8 12" id="KW-0479">Metal-binding</keyword>
<keyword evidence="9 12" id="KW-0255">Endonuclease</keyword>
<comment type="cofactor">
    <cofactor evidence="12">
        <name>Mn(2+)</name>
        <dbReference type="ChEBI" id="CHEBI:29035"/>
    </cofactor>
    <cofactor evidence="12">
        <name>Mg(2+)</name>
        <dbReference type="ChEBI" id="CHEBI:18420"/>
    </cofactor>
    <text evidence="12">Manganese or magnesium. Binds 1 divalent metal ion per monomer in the absence of substrate. May bind a second metal ion after substrate binding.</text>
</comment>
<dbReference type="InterPro" id="IPR001352">
    <property type="entry name" value="RNase_HII/HIII"/>
</dbReference>
<evidence type="ECO:0000256" key="5">
    <source>
        <dbReference type="ARBA" id="ARBA00007383"/>
    </source>
</evidence>
<comment type="catalytic activity">
    <reaction evidence="1 12 13">
        <text>Endonucleolytic cleavage to 5'-phosphomonoester.</text>
        <dbReference type="EC" id="3.1.26.4"/>
    </reaction>
</comment>
<evidence type="ECO:0000313" key="16">
    <source>
        <dbReference type="Proteomes" id="UP000442535"/>
    </source>
</evidence>
<keyword evidence="6" id="KW-0963">Cytoplasm</keyword>
<dbReference type="InterPro" id="IPR036397">
    <property type="entry name" value="RNaseH_sf"/>
</dbReference>
<comment type="similarity">
    <text evidence="5 13">Belongs to the RNase HII family.</text>
</comment>
<dbReference type="GO" id="GO:0046872">
    <property type="term" value="F:metal ion binding"/>
    <property type="evidence" value="ECO:0007669"/>
    <property type="project" value="UniProtKB-KW"/>
</dbReference>
<evidence type="ECO:0000256" key="2">
    <source>
        <dbReference type="ARBA" id="ARBA00001946"/>
    </source>
</evidence>
<accession>A0A7K0K445</accession>
<name>A0A7K0K445_9ACTO</name>
<dbReference type="Pfam" id="PF01351">
    <property type="entry name" value="RNase_HII"/>
    <property type="match status" value="1"/>
</dbReference>
<comment type="cofactor">
    <cofactor evidence="2">
        <name>Mg(2+)</name>
        <dbReference type="ChEBI" id="CHEBI:18420"/>
    </cofactor>
</comment>
<reference evidence="15 16" key="1">
    <citation type="submission" date="2019-08" db="EMBL/GenBank/DDBJ databases">
        <title>In-depth cultivation of the pig gut microbiome towards novel bacterial diversity and tailored functional studies.</title>
        <authorList>
            <person name="Wylensek D."/>
            <person name="Hitch T.C.A."/>
            <person name="Clavel T."/>
        </authorList>
    </citation>
    <scope>NUCLEOTIDE SEQUENCE [LARGE SCALE GENOMIC DNA]</scope>
    <source>
        <strain evidence="15 16">RF-GAM-744-WT-7</strain>
    </source>
</reference>
<feature type="binding site" evidence="12">
    <location>
        <position position="101"/>
    </location>
    <ligand>
        <name>a divalent metal cation</name>
        <dbReference type="ChEBI" id="CHEBI:60240"/>
    </ligand>
</feature>
<evidence type="ECO:0000256" key="12">
    <source>
        <dbReference type="PROSITE-ProRule" id="PRU01319"/>
    </source>
</evidence>
<dbReference type="AlphaFoldDB" id="A0A7K0K445"/>
<dbReference type="PANTHER" id="PTHR10954">
    <property type="entry name" value="RIBONUCLEASE H2 SUBUNIT A"/>
    <property type="match status" value="1"/>
</dbReference>
<evidence type="ECO:0000259" key="14">
    <source>
        <dbReference type="PROSITE" id="PS51975"/>
    </source>
</evidence>
<dbReference type="EMBL" id="VUMY01000015">
    <property type="protein sequence ID" value="MST50251.1"/>
    <property type="molecule type" value="Genomic_DNA"/>
</dbReference>
<dbReference type="EC" id="3.1.26.4" evidence="13"/>
<dbReference type="GO" id="GO:0005737">
    <property type="term" value="C:cytoplasm"/>
    <property type="evidence" value="ECO:0007669"/>
    <property type="project" value="UniProtKB-SubCell"/>
</dbReference>
<feature type="domain" description="RNase H type-2" evidence="14">
    <location>
        <begin position="1"/>
        <end position="198"/>
    </location>
</feature>
<comment type="function">
    <text evidence="3 13">Endonuclease that specifically degrades the RNA of RNA-DNA hybrids.</text>
</comment>
<dbReference type="GO" id="GO:0006298">
    <property type="term" value="P:mismatch repair"/>
    <property type="evidence" value="ECO:0007669"/>
    <property type="project" value="TreeGrafter"/>
</dbReference>
<organism evidence="15 16">
    <name type="scientific">Mobiluncus porci</name>
    <dbReference type="NCBI Taxonomy" id="2652278"/>
    <lineage>
        <taxon>Bacteria</taxon>
        <taxon>Bacillati</taxon>
        <taxon>Actinomycetota</taxon>
        <taxon>Actinomycetes</taxon>
        <taxon>Actinomycetales</taxon>
        <taxon>Actinomycetaceae</taxon>
        <taxon>Mobiluncus</taxon>
    </lineage>
</organism>
<dbReference type="InterPro" id="IPR012337">
    <property type="entry name" value="RNaseH-like_sf"/>
</dbReference>
<dbReference type="GO" id="GO:0043137">
    <property type="term" value="P:DNA replication, removal of RNA primer"/>
    <property type="evidence" value="ECO:0007669"/>
    <property type="project" value="TreeGrafter"/>
</dbReference>
<dbReference type="InterPro" id="IPR022898">
    <property type="entry name" value="RNase_HII"/>
</dbReference>
<dbReference type="Proteomes" id="UP000442535">
    <property type="component" value="Unassembled WGS sequence"/>
</dbReference>
<evidence type="ECO:0000256" key="4">
    <source>
        <dbReference type="ARBA" id="ARBA00004496"/>
    </source>
</evidence>
<evidence type="ECO:0000256" key="10">
    <source>
        <dbReference type="ARBA" id="ARBA00022801"/>
    </source>
</evidence>
<feature type="binding site" evidence="12">
    <location>
        <position position="3"/>
    </location>
    <ligand>
        <name>a divalent metal cation</name>
        <dbReference type="ChEBI" id="CHEBI:60240"/>
    </ligand>
</feature>
<dbReference type="CDD" id="cd07182">
    <property type="entry name" value="RNase_HII_bacteria_HII_like"/>
    <property type="match status" value="1"/>
</dbReference>
<feature type="binding site" evidence="12">
    <location>
        <position position="2"/>
    </location>
    <ligand>
        <name>a divalent metal cation</name>
        <dbReference type="ChEBI" id="CHEBI:60240"/>
    </ligand>
</feature>
<keyword evidence="16" id="KW-1185">Reference proteome</keyword>
<gene>
    <name evidence="15" type="ORF">FYJ63_08420</name>
</gene>
<evidence type="ECO:0000256" key="6">
    <source>
        <dbReference type="ARBA" id="ARBA00022490"/>
    </source>
</evidence>
<keyword evidence="11" id="KW-0464">Manganese</keyword>
<dbReference type="GO" id="GO:0004523">
    <property type="term" value="F:RNA-DNA hybrid ribonuclease activity"/>
    <property type="evidence" value="ECO:0007669"/>
    <property type="project" value="UniProtKB-UniRule"/>
</dbReference>
<evidence type="ECO:0000256" key="1">
    <source>
        <dbReference type="ARBA" id="ARBA00000077"/>
    </source>
</evidence>
<dbReference type="SUPFAM" id="SSF53098">
    <property type="entry name" value="Ribonuclease H-like"/>
    <property type="match status" value="1"/>
</dbReference>
<comment type="caution">
    <text evidence="15">The sequence shown here is derived from an EMBL/GenBank/DDBJ whole genome shotgun (WGS) entry which is preliminary data.</text>
</comment>
<evidence type="ECO:0000256" key="8">
    <source>
        <dbReference type="ARBA" id="ARBA00022723"/>
    </source>
</evidence>
<protein>
    <recommendedName>
        <fullName evidence="13">Ribonuclease</fullName>
        <ecNumber evidence="13">3.1.26.4</ecNumber>
    </recommendedName>
</protein>
<dbReference type="NCBIfam" id="NF000595">
    <property type="entry name" value="PRK00015.1-3"/>
    <property type="match status" value="1"/>
</dbReference>
<dbReference type="GO" id="GO:0003723">
    <property type="term" value="F:RNA binding"/>
    <property type="evidence" value="ECO:0007669"/>
    <property type="project" value="UniProtKB-UniRule"/>
</dbReference>
<evidence type="ECO:0000256" key="11">
    <source>
        <dbReference type="ARBA" id="ARBA00023211"/>
    </source>
</evidence>
<sequence>MDEVGRGAIAGPVCVGVTVIGAAETASGFPAGINDSKKLTAKRRLALQDPIHEWVRDFAIGEATNSEIDEFGIMPALQLAGWRALNQLDARGHLPVRLLLDGNIDYLTYRSAPDLFNPDGRLVTTREMQVETLVKGDAKSATIAAAAILAKVYRDEFMRSLEDPGYGWSHNVGYGTKAHLEAIKNRGVSKWHRQTWIR</sequence>
<dbReference type="Gene3D" id="3.30.420.10">
    <property type="entry name" value="Ribonuclease H-like superfamily/Ribonuclease H"/>
    <property type="match status" value="1"/>
</dbReference>